<feature type="transmembrane region" description="Helical" evidence="1">
    <location>
        <begin position="156"/>
        <end position="177"/>
    </location>
</feature>
<accession>A0A2H0YW58</accession>
<dbReference type="EMBL" id="PEXU01000023">
    <property type="protein sequence ID" value="PIS42727.1"/>
    <property type="molecule type" value="Genomic_DNA"/>
</dbReference>
<keyword evidence="1" id="KW-1133">Transmembrane helix</keyword>
<feature type="transmembrane region" description="Helical" evidence="1">
    <location>
        <begin position="184"/>
        <end position="204"/>
    </location>
</feature>
<dbReference type="AlphaFoldDB" id="A0A2H0YW58"/>
<comment type="caution">
    <text evidence="2">The sequence shown here is derived from an EMBL/GenBank/DDBJ whole genome shotgun (WGS) entry which is preliminary data.</text>
</comment>
<keyword evidence="1" id="KW-0812">Transmembrane</keyword>
<evidence type="ECO:0000313" key="2">
    <source>
        <dbReference type="EMBL" id="PIS42727.1"/>
    </source>
</evidence>
<protein>
    <submittedName>
        <fullName evidence="2">Uncharacterized protein</fullName>
    </submittedName>
</protein>
<sequence>MIYNHKYFILDTNTKRVLDENNKELRLTGNSYRVLVFLCANKSGTVTDIGGYLDFAKDYDENHIRQYRYKINLIIGHDIIKYENNLYFLSSEVLETDKIEKNERNTDLLQQKYVKSKQELNESKVPKKESKKLNKIPALIAIIVLLLSFIDWPLYSYYTFLKIIVTGVAIYYAYYLYDVLKKKNFWFWSLVVIVILFNPIIPIYIYNKSIWMVIDVIVIGFLVGLIIKNKK</sequence>
<feature type="transmembrane region" description="Helical" evidence="1">
    <location>
        <begin position="210"/>
        <end position="227"/>
    </location>
</feature>
<proteinExistence type="predicted"/>
<evidence type="ECO:0000256" key="1">
    <source>
        <dbReference type="SAM" id="Phobius"/>
    </source>
</evidence>
<name>A0A2H0YW58_9BACT</name>
<evidence type="ECO:0000313" key="3">
    <source>
        <dbReference type="Proteomes" id="UP000231542"/>
    </source>
</evidence>
<gene>
    <name evidence="2" type="ORF">COT24_01880</name>
</gene>
<keyword evidence="1" id="KW-0472">Membrane</keyword>
<organism evidence="2 3">
    <name type="scientific">Candidatus Kerfeldbacteria bacterium CG08_land_8_20_14_0_20_40_16</name>
    <dbReference type="NCBI Taxonomy" id="2014244"/>
    <lineage>
        <taxon>Bacteria</taxon>
        <taxon>Candidatus Kerfeldiibacteriota</taxon>
    </lineage>
</organism>
<dbReference type="InterPro" id="IPR046548">
    <property type="entry name" value="DUF6804"/>
</dbReference>
<dbReference type="Pfam" id="PF20619">
    <property type="entry name" value="DUF6804"/>
    <property type="match status" value="1"/>
</dbReference>
<reference evidence="2 3" key="1">
    <citation type="submission" date="2017-09" db="EMBL/GenBank/DDBJ databases">
        <title>Depth-based differentiation of microbial function through sediment-hosted aquifers and enrichment of novel symbionts in the deep terrestrial subsurface.</title>
        <authorList>
            <person name="Probst A.J."/>
            <person name="Ladd B."/>
            <person name="Jarett J.K."/>
            <person name="Geller-Mcgrath D.E."/>
            <person name="Sieber C.M."/>
            <person name="Emerson J.B."/>
            <person name="Anantharaman K."/>
            <person name="Thomas B.C."/>
            <person name="Malmstrom R."/>
            <person name="Stieglmeier M."/>
            <person name="Klingl A."/>
            <person name="Woyke T."/>
            <person name="Ryan C.M."/>
            <person name="Banfield J.F."/>
        </authorList>
    </citation>
    <scope>NUCLEOTIDE SEQUENCE [LARGE SCALE GENOMIC DNA]</scope>
    <source>
        <strain evidence="2">CG08_land_8_20_14_0_20_40_16</strain>
    </source>
</reference>
<dbReference type="Proteomes" id="UP000231542">
    <property type="component" value="Unassembled WGS sequence"/>
</dbReference>
<feature type="transmembrane region" description="Helical" evidence="1">
    <location>
        <begin position="133"/>
        <end position="150"/>
    </location>
</feature>